<dbReference type="Proteomes" id="UP000824160">
    <property type="component" value="Unassembled WGS sequence"/>
</dbReference>
<comment type="caution">
    <text evidence="1">The sequence shown here is derived from an EMBL/GenBank/DDBJ whole genome shotgun (WGS) entry which is preliminary data.</text>
</comment>
<reference evidence="1" key="1">
    <citation type="submission" date="2020-10" db="EMBL/GenBank/DDBJ databases">
        <authorList>
            <person name="Gilroy R."/>
        </authorList>
    </citation>
    <scope>NUCLEOTIDE SEQUENCE</scope>
    <source>
        <strain evidence="1">ChiBcec7-5410</strain>
    </source>
</reference>
<evidence type="ECO:0000313" key="2">
    <source>
        <dbReference type="Proteomes" id="UP000824160"/>
    </source>
</evidence>
<dbReference type="AlphaFoldDB" id="A0A9D1KSL6"/>
<gene>
    <name evidence="1" type="ORF">IAC43_08980</name>
</gene>
<proteinExistence type="predicted"/>
<accession>A0A9D1KSL6</accession>
<protein>
    <submittedName>
        <fullName evidence="1">Uncharacterized protein</fullName>
    </submittedName>
</protein>
<reference evidence="1" key="2">
    <citation type="journal article" date="2021" name="PeerJ">
        <title>Extensive microbial diversity within the chicken gut microbiome revealed by metagenomics and culture.</title>
        <authorList>
            <person name="Gilroy R."/>
            <person name="Ravi A."/>
            <person name="Getino M."/>
            <person name="Pursley I."/>
            <person name="Horton D.L."/>
            <person name="Alikhan N.F."/>
            <person name="Baker D."/>
            <person name="Gharbi K."/>
            <person name="Hall N."/>
            <person name="Watson M."/>
            <person name="Adriaenssens E.M."/>
            <person name="Foster-Nyarko E."/>
            <person name="Jarju S."/>
            <person name="Secka A."/>
            <person name="Antonio M."/>
            <person name="Oren A."/>
            <person name="Chaudhuri R.R."/>
            <person name="La Ragione R."/>
            <person name="Hildebrand F."/>
            <person name="Pallen M.J."/>
        </authorList>
    </citation>
    <scope>NUCLEOTIDE SEQUENCE</scope>
    <source>
        <strain evidence="1">ChiBcec7-5410</strain>
    </source>
</reference>
<evidence type="ECO:0000313" key="1">
    <source>
        <dbReference type="EMBL" id="HIT95305.1"/>
    </source>
</evidence>
<dbReference type="EMBL" id="DVLW01000246">
    <property type="protein sequence ID" value="HIT95305.1"/>
    <property type="molecule type" value="Genomic_DNA"/>
</dbReference>
<name>A0A9D1KSL6_9FIRM</name>
<sequence>MLPVGRAADDRRRDGVACWADEAGRDVCVVPEFADDPERAPGDFQPDEAGMVNGLFQKSSLSQSNCDVVDELCDDVAELCFTGGCEDDVVCEAVDCVVDVEGREDDAVRAAACCAAIVSFKSAILRIFSSRDSCCLFASAAERRLF</sequence>
<organism evidence="1 2">
    <name type="scientific">Candidatus Faecivivens stercoripullorum</name>
    <dbReference type="NCBI Taxonomy" id="2840805"/>
    <lineage>
        <taxon>Bacteria</taxon>
        <taxon>Bacillati</taxon>
        <taxon>Bacillota</taxon>
        <taxon>Clostridia</taxon>
        <taxon>Eubacteriales</taxon>
        <taxon>Oscillospiraceae</taxon>
        <taxon>Oscillospiraceae incertae sedis</taxon>
        <taxon>Candidatus Faecivivens</taxon>
    </lineage>
</organism>